<feature type="region of interest" description="Disordered" evidence="1">
    <location>
        <begin position="70"/>
        <end position="91"/>
    </location>
</feature>
<gene>
    <name evidence="2" type="ORF">PPG34_00725</name>
</gene>
<name>A0ABU3K386_9BACT</name>
<evidence type="ECO:0000256" key="1">
    <source>
        <dbReference type="SAM" id="MobiDB-lite"/>
    </source>
</evidence>
<evidence type="ECO:0000313" key="3">
    <source>
        <dbReference type="Proteomes" id="UP001250932"/>
    </source>
</evidence>
<proteinExistence type="predicted"/>
<evidence type="ECO:0000313" key="2">
    <source>
        <dbReference type="EMBL" id="MDT7040850.1"/>
    </source>
</evidence>
<dbReference type="EMBL" id="JAQOUE010000001">
    <property type="protein sequence ID" value="MDT7040850.1"/>
    <property type="molecule type" value="Genomic_DNA"/>
</dbReference>
<reference evidence="2 3" key="1">
    <citation type="journal article" date="2023" name="ISME J.">
        <title>Cultivation and genomic characterization of novel and ubiquitous marine nitrite-oxidizing bacteria from the Nitrospirales.</title>
        <authorList>
            <person name="Mueller A.J."/>
            <person name="Daebeler A."/>
            <person name="Herbold C.W."/>
            <person name="Kirkegaard R.H."/>
            <person name="Daims H."/>
        </authorList>
    </citation>
    <scope>NUCLEOTIDE SEQUENCE [LARGE SCALE GENOMIC DNA]</scope>
    <source>
        <strain evidence="2 3">EB</strain>
    </source>
</reference>
<dbReference type="RefSeq" id="WP_313831209.1">
    <property type="nucleotide sequence ID" value="NZ_JAQOUE010000001.1"/>
</dbReference>
<dbReference type="Proteomes" id="UP001250932">
    <property type="component" value="Unassembled WGS sequence"/>
</dbReference>
<protein>
    <submittedName>
        <fullName evidence="2">Uncharacterized protein</fullName>
    </submittedName>
</protein>
<comment type="caution">
    <text evidence="2">The sequence shown here is derived from an EMBL/GenBank/DDBJ whole genome shotgun (WGS) entry which is preliminary data.</text>
</comment>
<accession>A0ABU3K386</accession>
<feature type="compositionally biased region" description="Basic and acidic residues" evidence="1">
    <location>
        <begin position="80"/>
        <end position="91"/>
    </location>
</feature>
<sequence>MSARAPRPLRGIHGNGQDLQRLRERLGLPQHQPGEIACLRCDREFFSRDMRKERLCKPCKWQIETSPTEEYEYSAGPVRHQLDSHEDSHAA</sequence>
<organism evidence="2 3">
    <name type="scientific">Candidatus Nitronereus thalassa</name>
    <dbReference type="NCBI Taxonomy" id="3020898"/>
    <lineage>
        <taxon>Bacteria</taxon>
        <taxon>Pseudomonadati</taxon>
        <taxon>Nitrospirota</taxon>
        <taxon>Nitrospiria</taxon>
        <taxon>Nitrospirales</taxon>
        <taxon>Nitrospiraceae</taxon>
        <taxon>Candidatus Nitronereus</taxon>
    </lineage>
</organism>
<keyword evidence="3" id="KW-1185">Reference proteome</keyword>